<evidence type="ECO:0000313" key="2">
    <source>
        <dbReference type="Proteomes" id="UP001454036"/>
    </source>
</evidence>
<sequence>MSCNNDEGLWTHTLEDDIEIDISRCILNEGSESEGFPFVFYDETTPVKDCSDLVIDDIKAYNKIKEGLMGESLLQVKRRRTLQFKSDVLDAPFRNEVMPQKFLRSRYLQSIDESVSELPQWVSSFTENSFEALDYSAEEWVAKCFNDVEMNLSCEESHTSGSPGASVCQVSELDNSPYSSEANVVQDQLVQRRQDVMFKGRKSYTCAPSKSPASVVYPFDIIKPCGVHGDTTLKDINQKIHTPPPPKPMLRDEHVSVCYPKSAFSGKPVVGKTKICTEGGKGSITIMRTKG</sequence>
<reference evidence="1 2" key="1">
    <citation type="submission" date="2024-01" db="EMBL/GenBank/DDBJ databases">
        <title>The complete chloroplast genome sequence of Lithospermum erythrorhizon: insights into the phylogenetic relationship among Boraginaceae species and the maternal lineages of purple gromwells.</title>
        <authorList>
            <person name="Okada T."/>
            <person name="Watanabe K."/>
        </authorList>
    </citation>
    <scope>NUCLEOTIDE SEQUENCE [LARGE SCALE GENOMIC DNA]</scope>
</reference>
<dbReference type="GO" id="GO:0007140">
    <property type="term" value="P:male meiotic nuclear division"/>
    <property type="evidence" value="ECO:0007669"/>
    <property type="project" value="InterPro"/>
</dbReference>
<evidence type="ECO:0008006" key="3">
    <source>
        <dbReference type="Google" id="ProtNLM"/>
    </source>
</evidence>
<dbReference type="InterPro" id="IPR039933">
    <property type="entry name" value="XRI1"/>
</dbReference>
<proteinExistence type="predicted"/>
<dbReference type="Proteomes" id="UP001454036">
    <property type="component" value="Unassembled WGS sequence"/>
</dbReference>
<accession>A0AAV3PQ34</accession>
<dbReference type="PANTHER" id="PTHR33385">
    <property type="entry name" value="PROTEIN XRI1"/>
    <property type="match status" value="1"/>
</dbReference>
<dbReference type="EMBL" id="BAABME010002149">
    <property type="protein sequence ID" value="GAA0153286.1"/>
    <property type="molecule type" value="Genomic_DNA"/>
</dbReference>
<name>A0AAV3PQ34_LITER</name>
<protein>
    <recommendedName>
        <fullName evidence="3">Protein XRI1</fullName>
    </recommendedName>
</protein>
<dbReference type="GO" id="GO:0007143">
    <property type="term" value="P:female meiotic nuclear division"/>
    <property type="evidence" value="ECO:0007669"/>
    <property type="project" value="InterPro"/>
</dbReference>
<dbReference type="PANTHER" id="PTHR33385:SF4">
    <property type="entry name" value="PROTEIN XRI1"/>
    <property type="match status" value="1"/>
</dbReference>
<keyword evidence="2" id="KW-1185">Reference proteome</keyword>
<gene>
    <name evidence="1" type="ORF">LIER_11563</name>
</gene>
<organism evidence="1 2">
    <name type="scientific">Lithospermum erythrorhizon</name>
    <name type="common">Purple gromwell</name>
    <name type="synonym">Lithospermum officinale var. erythrorhizon</name>
    <dbReference type="NCBI Taxonomy" id="34254"/>
    <lineage>
        <taxon>Eukaryota</taxon>
        <taxon>Viridiplantae</taxon>
        <taxon>Streptophyta</taxon>
        <taxon>Embryophyta</taxon>
        <taxon>Tracheophyta</taxon>
        <taxon>Spermatophyta</taxon>
        <taxon>Magnoliopsida</taxon>
        <taxon>eudicotyledons</taxon>
        <taxon>Gunneridae</taxon>
        <taxon>Pentapetalae</taxon>
        <taxon>asterids</taxon>
        <taxon>lamiids</taxon>
        <taxon>Boraginales</taxon>
        <taxon>Boraginaceae</taxon>
        <taxon>Boraginoideae</taxon>
        <taxon>Lithospermeae</taxon>
        <taxon>Lithospermum</taxon>
    </lineage>
</organism>
<evidence type="ECO:0000313" key="1">
    <source>
        <dbReference type="EMBL" id="GAA0153286.1"/>
    </source>
</evidence>
<dbReference type="AlphaFoldDB" id="A0AAV3PQ34"/>
<comment type="caution">
    <text evidence="1">The sequence shown here is derived from an EMBL/GenBank/DDBJ whole genome shotgun (WGS) entry which is preliminary data.</text>
</comment>